<dbReference type="Gene3D" id="3.40.190.10">
    <property type="entry name" value="Periplasmic binding protein-like II"/>
    <property type="match status" value="2"/>
</dbReference>
<feature type="binding site" evidence="6">
    <location>
        <position position="64"/>
    </location>
    <ligand>
        <name>molybdate</name>
        <dbReference type="ChEBI" id="CHEBI:36264"/>
    </ligand>
</feature>
<sequence length="255" mass="26393">MQAFLSRLKLLAASLAIVVPSASAALADQVKVAVAANFTEAAKAIAAAFKADTGHEAALSFGSTGQLYAQITQGAPFEVFLAADAARPEKAVEEGFGVQGSAFTYAIGKIVLWSTDPNLVTGAQTLQAGRFDKIAIANPGTAPYGTAAIEAMSALNVYDSLQPKIVQGANIAQAYQFVKTGNAELGFVALSQIADNTDGSRWVVSDDLYDPIRQDAVLLKTGQGNPAAEAFLSFLKGAAAVALIEKFGYGVDIAE</sequence>
<organism evidence="8 9">
    <name type="scientific">Flavimaribacter sediminis</name>
    <dbReference type="NCBI Taxonomy" id="2865987"/>
    <lineage>
        <taxon>Bacteria</taxon>
        <taxon>Pseudomonadati</taxon>
        <taxon>Pseudomonadota</taxon>
        <taxon>Alphaproteobacteria</taxon>
        <taxon>Hyphomicrobiales</taxon>
        <taxon>Rhizobiaceae</taxon>
        <taxon>Flavimaribacter</taxon>
    </lineage>
</organism>
<keyword evidence="3 6" id="KW-0479">Metal-binding</keyword>
<evidence type="ECO:0000313" key="9">
    <source>
        <dbReference type="Proteomes" id="UP001196509"/>
    </source>
</evidence>
<comment type="similarity">
    <text evidence="1">Belongs to the bacterial solute-binding protein ModA family.</text>
</comment>
<dbReference type="InterPro" id="IPR044084">
    <property type="entry name" value="AvModA-like_subst-bd"/>
</dbReference>
<comment type="caution">
    <text evidence="8">The sequence shown here is derived from an EMBL/GenBank/DDBJ whole genome shotgun (WGS) entry which is preliminary data.</text>
</comment>
<dbReference type="Proteomes" id="UP001196509">
    <property type="component" value="Unassembled WGS sequence"/>
</dbReference>
<proteinExistence type="inferred from homology"/>
<evidence type="ECO:0000256" key="4">
    <source>
        <dbReference type="ARBA" id="ARBA00022729"/>
    </source>
</evidence>
<dbReference type="FunFam" id="3.40.190.10:FF:000035">
    <property type="entry name" value="Molybdate ABC transporter substrate-binding protein"/>
    <property type="match status" value="1"/>
</dbReference>
<dbReference type="PANTHER" id="PTHR30632">
    <property type="entry name" value="MOLYBDATE-BINDING PERIPLASMIC PROTEIN"/>
    <property type="match status" value="1"/>
</dbReference>
<keyword evidence="4 7" id="KW-0732">Signal</keyword>
<evidence type="ECO:0000256" key="1">
    <source>
        <dbReference type="ARBA" id="ARBA00009175"/>
    </source>
</evidence>
<dbReference type="AlphaFoldDB" id="A0AAE3D4D0"/>
<keyword evidence="2 6" id="KW-0500">Molybdenum</keyword>
<protein>
    <submittedName>
        <fullName evidence="8">Molybdate ABC transporter substrate-binding protein</fullName>
    </submittedName>
</protein>
<dbReference type="Pfam" id="PF13531">
    <property type="entry name" value="SBP_bac_11"/>
    <property type="match status" value="1"/>
</dbReference>
<dbReference type="PIRSF" id="PIRSF004846">
    <property type="entry name" value="ModA"/>
    <property type="match status" value="1"/>
</dbReference>
<evidence type="ECO:0000313" key="8">
    <source>
        <dbReference type="EMBL" id="MBW8640718.1"/>
    </source>
</evidence>
<evidence type="ECO:0000256" key="5">
    <source>
        <dbReference type="ARBA" id="ARBA00062515"/>
    </source>
</evidence>
<dbReference type="PANTHER" id="PTHR30632:SF14">
    <property type="entry name" value="TUNGSTATE_MOLYBDATE_CHROMATE-BINDING PROTEIN MODA"/>
    <property type="match status" value="1"/>
</dbReference>
<dbReference type="GO" id="GO:1901359">
    <property type="term" value="F:tungstate binding"/>
    <property type="evidence" value="ECO:0007669"/>
    <property type="project" value="UniProtKB-ARBA"/>
</dbReference>
<feature type="binding site" evidence="6">
    <location>
        <position position="171"/>
    </location>
    <ligand>
        <name>molybdate</name>
        <dbReference type="ChEBI" id="CHEBI:36264"/>
    </ligand>
</feature>
<feature type="chain" id="PRO_5042225233" evidence="7">
    <location>
        <begin position="25"/>
        <end position="255"/>
    </location>
</feature>
<dbReference type="GO" id="GO:0015689">
    <property type="term" value="P:molybdate ion transport"/>
    <property type="evidence" value="ECO:0007669"/>
    <property type="project" value="InterPro"/>
</dbReference>
<dbReference type="GO" id="GO:0046872">
    <property type="term" value="F:metal ion binding"/>
    <property type="evidence" value="ECO:0007669"/>
    <property type="project" value="UniProtKB-KW"/>
</dbReference>
<dbReference type="InterPro" id="IPR050682">
    <property type="entry name" value="ModA/WtpA"/>
</dbReference>
<dbReference type="RefSeq" id="WP_220231454.1">
    <property type="nucleotide sequence ID" value="NZ_JAICBX010000008.1"/>
</dbReference>
<keyword evidence="9" id="KW-1185">Reference proteome</keyword>
<accession>A0AAE3D4D0</accession>
<evidence type="ECO:0000256" key="3">
    <source>
        <dbReference type="ARBA" id="ARBA00022723"/>
    </source>
</evidence>
<dbReference type="CDD" id="cd13539">
    <property type="entry name" value="PBP2_AvModA"/>
    <property type="match status" value="1"/>
</dbReference>
<dbReference type="GO" id="GO:0030973">
    <property type="term" value="F:molybdate ion binding"/>
    <property type="evidence" value="ECO:0007669"/>
    <property type="project" value="InterPro"/>
</dbReference>
<evidence type="ECO:0000256" key="2">
    <source>
        <dbReference type="ARBA" id="ARBA00022505"/>
    </source>
</evidence>
<dbReference type="NCBIfam" id="TIGR01256">
    <property type="entry name" value="modA"/>
    <property type="match status" value="1"/>
</dbReference>
<dbReference type="EMBL" id="JAICBX010000008">
    <property type="protein sequence ID" value="MBW8640718.1"/>
    <property type="molecule type" value="Genomic_DNA"/>
</dbReference>
<comment type="subunit">
    <text evidence="5">The complex is composed of two ATP-binding proteins (ModC), two transmembrane proteins (ModB) and a solute-binding protein (ModA).</text>
</comment>
<gene>
    <name evidence="8" type="primary">modA</name>
    <name evidence="8" type="ORF">K1W69_26240</name>
</gene>
<evidence type="ECO:0000256" key="7">
    <source>
        <dbReference type="SAM" id="SignalP"/>
    </source>
</evidence>
<dbReference type="SUPFAM" id="SSF53850">
    <property type="entry name" value="Periplasmic binding protein-like II"/>
    <property type="match status" value="1"/>
</dbReference>
<name>A0AAE3D4D0_9HYPH</name>
<feature type="signal peptide" evidence="7">
    <location>
        <begin position="1"/>
        <end position="24"/>
    </location>
</feature>
<reference evidence="8" key="1">
    <citation type="submission" date="2021-08" db="EMBL/GenBank/DDBJ databases">
        <title>Hoeflea bacterium WL0058 sp. nov., isolated from the sediment.</title>
        <authorList>
            <person name="Wang L."/>
            <person name="Zhang D."/>
        </authorList>
    </citation>
    <scope>NUCLEOTIDE SEQUENCE</scope>
    <source>
        <strain evidence="8">WL0058</strain>
    </source>
</reference>
<dbReference type="InterPro" id="IPR005950">
    <property type="entry name" value="ModA"/>
</dbReference>
<evidence type="ECO:0000256" key="6">
    <source>
        <dbReference type="PIRSR" id="PIRSR004846-1"/>
    </source>
</evidence>